<dbReference type="InterPro" id="IPR011467">
    <property type="entry name" value="DUF1573"/>
</dbReference>
<protein>
    <recommendedName>
        <fullName evidence="3">DUF1573 domain-containing protein</fullName>
    </recommendedName>
</protein>
<evidence type="ECO:0008006" key="3">
    <source>
        <dbReference type="Google" id="ProtNLM"/>
    </source>
</evidence>
<dbReference type="STRING" id="760192.Halhy_5397"/>
<keyword evidence="2" id="KW-1185">Reference proteome</keyword>
<gene>
    <name evidence="1" type="ordered locus">Halhy_5397</name>
</gene>
<dbReference type="Gene3D" id="2.60.40.10">
    <property type="entry name" value="Immunoglobulins"/>
    <property type="match status" value="1"/>
</dbReference>
<accession>F4KQ18</accession>
<dbReference type="AlphaFoldDB" id="F4KQ18"/>
<evidence type="ECO:0000313" key="2">
    <source>
        <dbReference type="Proteomes" id="UP000008461"/>
    </source>
</evidence>
<dbReference type="PANTHER" id="PTHR37833">
    <property type="entry name" value="LIPOPROTEIN-RELATED"/>
    <property type="match status" value="1"/>
</dbReference>
<reference key="2">
    <citation type="submission" date="2011-04" db="EMBL/GenBank/DDBJ databases">
        <title>Complete sequence of chromosome of Haliscomenobacter hydrossis DSM 1100.</title>
        <authorList>
            <consortium name="US DOE Joint Genome Institute (JGI-PGF)"/>
            <person name="Lucas S."/>
            <person name="Han J."/>
            <person name="Lapidus A."/>
            <person name="Bruce D."/>
            <person name="Goodwin L."/>
            <person name="Pitluck S."/>
            <person name="Peters L."/>
            <person name="Kyrpides N."/>
            <person name="Mavromatis K."/>
            <person name="Ivanova N."/>
            <person name="Ovchinnikova G."/>
            <person name="Pagani I."/>
            <person name="Daligault H."/>
            <person name="Detter J.C."/>
            <person name="Han C."/>
            <person name="Land M."/>
            <person name="Hauser L."/>
            <person name="Markowitz V."/>
            <person name="Cheng J.-F."/>
            <person name="Hugenholtz P."/>
            <person name="Woyke T."/>
            <person name="Wu D."/>
            <person name="Verbarg S."/>
            <person name="Frueling A."/>
            <person name="Brambilla E."/>
            <person name="Klenk H.-P."/>
            <person name="Eisen J.A."/>
        </authorList>
    </citation>
    <scope>NUCLEOTIDE SEQUENCE</scope>
    <source>
        <strain>DSM 1100</strain>
    </source>
</reference>
<proteinExistence type="predicted"/>
<dbReference type="PROSITE" id="PS51257">
    <property type="entry name" value="PROKAR_LIPOPROTEIN"/>
    <property type="match status" value="1"/>
</dbReference>
<sequence>MLQAIQKASMILILAAAVLACQNDKKVREAALNDVSGGVQPTEATAVPEPQSTQLPAGPITSIEFLAGDRHNFGKIKAGAKARHVFKFKNTGKEPLIIADAKASCGCTTPSWPKEPIAPGKIGELVVEFDSSGKFGGQSKRVTIVANTNPPETYCYMEGEVEEDAAAAKQE</sequence>
<dbReference type="eggNOG" id="COG2885">
    <property type="taxonomic scope" value="Bacteria"/>
</dbReference>
<evidence type="ECO:0000313" key="1">
    <source>
        <dbReference type="EMBL" id="AEE53222.1"/>
    </source>
</evidence>
<dbReference type="EMBL" id="CP002691">
    <property type="protein sequence ID" value="AEE53222.1"/>
    <property type="molecule type" value="Genomic_DNA"/>
</dbReference>
<dbReference type="InterPro" id="IPR013783">
    <property type="entry name" value="Ig-like_fold"/>
</dbReference>
<dbReference type="PANTHER" id="PTHR37833:SF1">
    <property type="entry name" value="SIGNAL PEPTIDE PROTEIN"/>
    <property type="match status" value="1"/>
</dbReference>
<dbReference type="RefSeq" id="WP_013767756.1">
    <property type="nucleotide sequence ID" value="NC_015510.1"/>
</dbReference>
<name>F4KQ18_HALH1</name>
<organism evidence="1 2">
    <name type="scientific">Haliscomenobacter hydrossis (strain ATCC 27775 / DSM 1100 / LMG 10767 / O)</name>
    <dbReference type="NCBI Taxonomy" id="760192"/>
    <lineage>
        <taxon>Bacteria</taxon>
        <taxon>Pseudomonadati</taxon>
        <taxon>Bacteroidota</taxon>
        <taxon>Saprospiria</taxon>
        <taxon>Saprospirales</taxon>
        <taxon>Haliscomenobacteraceae</taxon>
        <taxon>Haliscomenobacter</taxon>
    </lineage>
</organism>
<dbReference type="KEGG" id="hhy:Halhy_5397"/>
<dbReference type="HOGENOM" id="CLU_122784_0_0_10"/>
<reference evidence="1 2" key="1">
    <citation type="journal article" date="2011" name="Stand. Genomic Sci.">
        <title>Complete genome sequence of Haliscomenobacter hydrossis type strain (O).</title>
        <authorList>
            <consortium name="US DOE Joint Genome Institute (JGI-PGF)"/>
            <person name="Daligault H."/>
            <person name="Lapidus A."/>
            <person name="Zeytun A."/>
            <person name="Nolan M."/>
            <person name="Lucas S."/>
            <person name="Del Rio T.G."/>
            <person name="Tice H."/>
            <person name="Cheng J.F."/>
            <person name="Tapia R."/>
            <person name="Han C."/>
            <person name="Goodwin L."/>
            <person name="Pitluck S."/>
            <person name="Liolios K."/>
            <person name="Pagani I."/>
            <person name="Ivanova N."/>
            <person name="Huntemann M."/>
            <person name="Mavromatis K."/>
            <person name="Mikhailova N."/>
            <person name="Pati A."/>
            <person name="Chen A."/>
            <person name="Palaniappan K."/>
            <person name="Land M."/>
            <person name="Hauser L."/>
            <person name="Brambilla E.M."/>
            <person name="Rohde M."/>
            <person name="Verbarg S."/>
            <person name="Goker M."/>
            <person name="Bristow J."/>
            <person name="Eisen J.A."/>
            <person name="Markowitz V."/>
            <person name="Hugenholtz P."/>
            <person name="Kyrpides N.C."/>
            <person name="Klenk H.P."/>
            <person name="Woyke T."/>
        </authorList>
    </citation>
    <scope>NUCLEOTIDE SEQUENCE [LARGE SCALE GENOMIC DNA]</scope>
    <source>
        <strain evidence="2">ATCC 27775 / DSM 1100 / LMG 10767 / O</strain>
    </source>
</reference>
<dbReference type="Pfam" id="PF07610">
    <property type="entry name" value="DUF1573"/>
    <property type="match status" value="1"/>
</dbReference>
<dbReference type="OrthoDB" id="826619at2"/>
<dbReference type="Proteomes" id="UP000008461">
    <property type="component" value="Chromosome"/>
</dbReference>